<accession>A0ACC1MGR6</accession>
<gene>
    <name evidence="1" type="ORF">NUW58_g10793</name>
</gene>
<organism evidence="1 2">
    <name type="scientific">Xylaria curta</name>
    <dbReference type="NCBI Taxonomy" id="42375"/>
    <lineage>
        <taxon>Eukaryota</taxon>
        <taxon>Fungi</taxon>
        <taxon>Dikarya</taxon>
        <taxon>Ascomycota</taxon>
        <taxon>Pezizomycotina</taxon>
        <taxon>Sordariomycetes</taxon>
        <taxon>Xylariomycetidae</taxon>
        <taxon>Xylariales</taxon>
        <taxon>Xylariaceae</taxon>
        <taxon>Xylaria</taxon>
    </lineage>
</organism>
<dbReference type="EMBL" id="JAPDGR010005370">
    <property type="protein sequence ID" value="KAJ2965923.1"/>
    <property type="molecule type" value="Genomic_DNA"/>
</dbReference>
<evidence type="ECO:0000313" key="1">
    <source>
        <dbReference type="EMBL" id="KAJ2965923.1"/>
    </source>
</evidence>
<keyword evidence="2" id="KW-1185">Reference proteome</keyword>
<proteinExistence type="predicted"/>
<name>A0ACC1MGR6_9PEZI</name>
<evidence type="ECO:0000313" key="2">
    <source>
        <dbReference type="Proteomes" id="UP001143856"/>
    </source>
</evidence>
<reference evidence="1" key="1">
    <citation type="submission" date="2022-10" db="EMBL/GenBank/DDBJ databases">
        <title>Genome Sequence of Xylaria curta.</title>
        <authorList>
            <person name="Buettner E."/>
        </authorList>
    </citation>
    <scope>NUCLEOTIDE SEQUENCE</scope>
    <source>
        <strain evidence="1">Babe10</strain>
    </source>
</reference>
<dbReference type="Proteomes" id="UP001143856">
    <property type="component" value="Unassembled WGS sequence"/>
</dbReference>
<comment type="caution">
    <text evidence="1">The sequence shown here is derived from an EMBL/GenBank/DDBJ whole genome shotgun (WGS) entry which is preliminary data.</text>
</comment>
<protein>
    <submittedName>
        <fullName evidence="1">Uncharacterized protein</fullName>
    </submittedName>
</protein>
<sequence length="141" mass="15319">MRHFVCCIYHAPRPWVSPRTSVVRFIFPIPNSDSGLGTTTDTDARGEGPICANAGRGTNATAMARIVLTDGNTVTRTTGNGNPLVGRVLTPMRNNRDENRTTMAAAAGRRGQRVTHRTLENTLSNRRPGSPLSTRTWDTAT</sequence>